<dbReference type="GO" id="GO:0016787">
    <property type="term" value="F:hydrolase activity"/>
    <property type="evidence" value="ECO:0007669"/>
    <property type="project" value="UniProtKB-KW"/>
</dbReference>
<dbReference type="SUPFAM" id="SSF50199">
    <property type="entry name" value="Staphylococcal nuclease"/>
    <property type="match status" value="1"/>
</dbReference>
<dbReference type="EMBL" id="PNHE01000002">
    <property type="protein sequence ID" value="PMC59063.1"/>
    <property type="molecule type" value="Genomic_DNA"/>
</dbReference>
<gene>
    <name evidence="6" type="ORF">CJ205_00950</name>
</gene>
<evidence type="ECO:0000256" key="1">
    <source>
        <dbReference type="ARBA" id="ARBA00022722"/>
    </source>
</evidence>
<keyword evidence="7" id="KW-1185">Reference proteome</keyword>
<comment type="caution">
    <text evidence="6">The sequence shown here is derived from an EMBL/GenBank/DDBJ whole genome shotgun (WGS) entry which is preliminary data.</text>
</comment>
<dbReference type="Proteomes" id="UP000235682">
    <property type="component" value="Unassembled WGS sequence"/>
</dbReference>
<evidence type="ECO:0000256" key="4">
    <source>
        <dbReference type="SAM" id="Phobius"/>
    </source>
</evidence>
<proteinExistence type="predicted"/>
<dbReference type="Gene3D" id="2.40.50.90">
    <property type="match status" value="1"/>
</dbReference>
<keyword evidence="3" id="KW-0378">Hydrolase</keyword>
<keyword evidence="4" id="KW-1133">Transmembrane helix</keyword>
<keyword evidence="4" id="KW-0472">Membrane</keyword>
<organism evidence="6 7">
    <name type="scientific">Dolosicoccus paucivorans</name>
    <dbReference type="NCBI Taxonomy" id="84521"/>
    <lineage>
        <taxon>Bacteria</taxon>
        <taxon>Bacillati</taxon>
        <taxon>Bacillota</taxon>
        <taxon>Bacilli</taxon>
        <taxon>Lactobacillales</taxon>
        <taxon>Aerococcaceae</taxon>
        <taxon>Dolosicoccus</taxon>
    </lineage>
</organism>
<protein>
    <submittedName>
        <fullName evidence="6">Thermonuclease</fullName>
    </submittedName>
</protein>
<feature type="domain" description="TNase-like" evidence="5">
    <location>
        <begin position="71"/>
        <end position="205"/>
    </location>
</feature>
<dbReference type="PROSITE" id="PS50830">
    <property type="entry name" value="TNASE_3"/>
    <property type="match status" value="1"/>
</dbReference>
<dbReference type="Pfam" id="PF00565">
    <property type="entry name" value="SNase"/>
    <property type="match status" value="1"/>
</dbReference>
<dbReference type="InterPro" id="IPR035437">
    <property type="entry name" value="SNase_OB-fold_sf"/>
</dbReference>
<evidence type="ECO:0000256" key="3">
    <source>
        <dbReference type="ARBA" id="ARBA00022801"/>
    </source>
</evidence>
<dbReference type="GO" id="GO:0004519">
    <property type="term" value="F:endonuclease activity"/>
    <property type="evidence" value="ECO:0007669"/>
    <property type="project" value="UniProtKB-KW"/>
</dbReference>
<name>A0A1G8J342_9LACT</name>
<dbReference type="OrthoDB" id="4376109at2"/>
<evidence type="ECO:0000256" key="2">
    <source>
        <dbReference type="ARBA" id="ARBA00022759"/>
    </source>
</evidence>
<dbReference type="RefSeq" id="WP_092083970.1">
    <property type="nucleotide sequence ID" value="NZ_FNEL01000003.1"/>
</dbReference>
<evidence type="ECO:0000259" key="5">
    <source>
        <dbReference type="PROSITE" id="PS50830"/>
    </source>
</evidence>
<feature type="transmembrane region" description="Helical" evidence="4">
    <location>
        <begin position="21"/>
        <end position="39"/>
    </location>
</feature>
<reference evidence="6 7" key="1">
    <citation type="submission" date="2017-09" db="EMBL/GenBank/DDBJ databases">
        <title>Bacterial strain isolated from the female urinary microbiota.</title>
        <authorList>
            <person name="Thomas-White K."/>
            <person name="Kumar N."/>
            <person name="Forster S."/>
            <person name="Putonti C."/>
            <person name="Lawley T."/>
            <person name="Wolfe A.J."/>
        </authorList>
    </citation>
    <scope>NUCLEOTIDE SEQUENCE [LARGE SCALE GENOMIC DNA]</scope>
    <source>
        <strain evidence="6 7">UMB0852</strain>
    </source>
</reference>
<accession>A0A1G8J342</accession>
<dbReference type="SMART" id="SM00318">
    <property type="entry name" value="SNc"/>
    <property type="match status" value="1"/>
</dbReference>
<keyword evidence="4" id="KW-0812">Transmembrane</keyword>
<dbReference type="AlphaFoldDB" id="A0A1G8J342"/>
<dbReference type="InterPro" id="IPR016071">
    <property type="entry name" value="Staphylococal_nuclease_OB-fold"/>
</dbReference>
<dbReference type="STRING" id="84521.SAMN04487994_100322"/>
<evidence type="ECO:0000313" key="6">
    <source>
        <dbReference type="EMBL" id="PMC59063.1"/>
    </source>
</evidence>
<keyword evidence="2" id="KW-0255">Endonuclease</keyword>
<keyword evidence="1" id="KW-0540">Nuclease</keyword>
<sequence length="219" mass="24590">MAKKKKNTIEQLMKGLSFKERIIMGVIILVLTSVGVLQLEDETTPPRYDSVTTELVQGFDGTNFEVIPKEVKIPFNLERVVDGDTIVGNINGETVRIRYLLVDTPESVKSGMSVQPFAKEASHFNEQLLTQADTLYLALDEGPRTDRYDRLLAYIYADDQFVQEALIQNGYAIVAYVYPPNDSYEGYLKAVQQQAQQAQIGVWGIPGYVNDEGKFTPMP</sequence>
<evidence type="ECO:0000313" key="7">
    <source>
        <dbReference type="Proteomes" id="UP000235682"/>
    </source>
</evidence>
<dbReference type="PANTHER" id="PTHR12302:SF3">
    <property type="entry name" value="SERINE_THREONINE-PROTEIN KINASE 31"/>
    <property type="match status" value="1"/>
</dbReference>
<dbReference type="PANTHER" id="PTHR12302">
    <property type="entry name" value="EBNA2 BINDING PROTEIN P100"/>
    <property type="match status" value="1"/>
</dbReference>